<keyword evidence="5" id="KW-1003">Cell membrane</keyword>
<evidence type="ECO:0000256" key="1">
    <source>
        <dbReference type="ARBA" id="ARBA00004141"/>
    </source>
</evidence>
<comment type="similarity">
    <text evidence="5">Belongs to the 4-toluene sulfonate uptake permease (TSUP) (TC 2.A.102) family.</text>
</comment>
<feature type="transmembrane region" description="Helical" evidence="5">
    <location>
        <begin position="164"/>
        <end position="182"/>
    </location>
</feature>
<evidence type="ECO:0000313" key="7">
    <source>
        <dbReference type="Proteomes" id="UP000027583"/>
    </source>
</evidence>
<feature type="transmembrane region" description="Helical" evidence="5">
    <location>
        <begin position="20"/>
        <end position="41"/>
    </location>
</feature>
<dbReference type="AlphaFoldDB" id="A0A060QIG2"/>
<dbReference type="Proteomes" id="UP000027583">
    <property type="component" value="Unassembled WGS sequence"/>
</dbReference>
<dbReference type="RefSeq" id="WP_023979414.1">
    <property type="nucleotide sequence ID" value="NZ_CBLX010000024.1"/>
</dbReference>
<evidence type="ECO:0000256" key="3">
    <source>
        <dbReference type="ARBA" id="ARBA00022989"/>
    </source>
</evidence>
<accession>A0A060QIG2</accession>
<comment type="subcellular location">
    <subcellularLocation>
        <location evidence="5">Cell membrane</location>
        <topology evidence="5">Multi-pass membrane protein</topology>
    </subcellularLocation>
    <subcellularLocation>
        <location evidence="1">Membrane</location>
        <topology evidence="1">Multi-pass membrane protein</topology>
    </subcellularLocation>
</comment>
<evidence type="ECO:0000256" key="4">
    <source>
        <dbReference type="ARBA" id="ARBA00023136"/>
    </source>
</evidence>
<evidence type="ECO:0000313" key="6">
    <source>
        <dbReference type="EMBL" id="CDG40964.1"/>
    </source>
</evidence>
<organism evidence="6 7">
    <name type="scientific">Asaia bogorensis</name>
    <dbReference type="NCBI Taxonomy" id="91915"/>
    <lineage>
        <taxon>Bacteria</taxon>
        <taxon>Pseudomonadati</taxon>
        <taxon>Pseudomonadota</taxon>
        <taxon>Alphaproteobacteria</taxon>
        <taxon>Acetobacterales</taxon>
        <taxon>Acetobacteraceae</taxon>
        <taxon>Asaia</taxon>
    </lineage>
</organism>
<feature type="transmembrane region" description="Helical" evidence="5">
    <location>
        <begin position="77"/>
        <end position="100"/>
    </location>
</feature>
<reference evidence="6 7" key="1">
    <citation type="journal article" date="2014" name="Genome Biol. Evol.">
        <title>Acetic acid bacteria genomes reveal functional traits for adaptation to life in insect guts.</title>
        <authorList>
            <person name="Chouaia B."/>
            <person name="Gaiarsa S."/>
            <person name="Crotti E."/>
            <person name="Comandatore F."/>
            <person name="Degli Esposti M."/>
            <person name="Ricci I."/>
            <person name="Alma A."/>
            <person name="Favia G."/>
            <person name="Bandi C."/>
            <person name="Daffonchio D."/>
        </authorList>
    </citation>
    <scope>NUCLEOTIDE SEQUENCE [LARGE SCALE GENOMIC DNA]</scope>
    <source>
        <strain evidence="6 7">SF2.1</strain>
    </source>
</reference>
<feature type="transmembrane region" description="Helical" evidence="5">
    <location>
        <begin position="194"/>
        <end position="212"/>
    </location>
</feature>
<dbReference type="PANTHER" id="PTHR43701">
    <property type="entry name" value="MEMBRANE TRANSPORTER PROTEIN MJ0441-RELATED"/>
    <property type="match status" value="1"/>
</dbReference>
<reference evidence="6 7" key="2">
    <citation type="journal article" date="2014" name="PLoS ONE">
        <title>Evolution of mitochondria reconstructed from the energy metabolism of living bacteria.</title>
        <authorList>
            <person name="Degli Esposti M."/>
            <person name="Chouaia B."/>
            <person name="Comandatore F."/>
            <person name="Crotti E."/>
            <person name="Sassera D."/>
            <person name="Lievens P.M."/>
            <person name="Daffonchio D."/>
            <person name="Bandi C."/>
        </authorList>
    </citation>
    <scope>NUCLEOTIDE SEQUENCE [LARGE SCALE GENOMIC DNA]</scope>
    <source>
        <strain evidence="6 7">SF2.1</strain>
    </source>
</reference>
<dbReference type="GO" id="GO:0005886">
    <property type="term" value="C:plasma membrane"/>
    <property type="evidence" value="ECO:0007669"/>
    <property type="project" value="UniProtKB-SubCell"/>
</dbReference>
<gene>
    <name evidence="6" type="ORF">ASAP_2919</name>
</gene>
<comment type="caution">
    <text evidence="6">The sequence shown here is derived from an EMBL/GenBank/DDBJ whole genome shotgun (WGS) entry which is preliminary data.</text>
</comment>
<keyword evidence="3 5" id="KW-1133">Transmembrane helix</keyword>
<dbReference type="InterPro" id="IPR051598">
    <property type="entry name" value="TSUP/Inactive_protease-like"/>
</dbReference>
<dbReference type="EMBL" id="CBLX010000024">
    <property type="protein sequence ID" value="CDG40964.1"/>
    <property type="molecule type" value="Genomic_DNA"/>
</dbReference>
<feature type="transmembrane region" description="Helical" evidence="5">
    <location>
        <begin position="139"/>
        <end position="158"/>
    </location>
</feature>
<dbReference type="PANTHER" id="PTHR43701:SF2">
    <property type="entry name" value="MEMBRANE TRANSPORTER PROTEIN YJNA-RELATED"/>
    <property type="match status" value="1"/>
</dbReference>
<keyword evidence="2 5" id="KW-0812">Transmembrane</keyword>
<evidence type="ECO:0000256" key="2">
    <source>
        <dbReference type="ARBA" id="ARBA00022692"/>
    </source>
</evidence>
<proteinExistence type="inferred from homology"/>
<feature type="transmembrane region" description="Helical" evidence="5">
    <location>
        <begin position="218"/>
        <end position="237"/>
    </location>
</feature>
<evidence type="ECO:0000256" key="5">
    <source>
        <dbReference type="RuleBase" id="RU363041"/>
    </source>
</evidence>
<dbReference type="InterPro" id="IPR002781">
    <property type="entry name" value="TM_pro_TauE-like"/>
</dbReference>
<feature type="transmembrane region" description="Helical" evidence="5">
    <location>
        <begin position="106"/>
        <end position="127"/>
    </location>
</feature>
<name>A0A060QIG2_9PROT</name>
<protein>
    <recommendedName>
        <fullName evidence="5">Probable membrane transporter protein</fullName>
    </recommendedName>
</protein>
<keyword evidence="4 5" id="KW-0472">Membrane</keyword>
<sequence>MSLLADLNYLYVLSGLGVGFLVGMTGVGGGSLMTPLLILLFKVHPQAAVGTDLLYAAITKSVGTLVHGHRGAVEWRVVFRMLAGSLPATLVSLLFLHWYGSPSHDTTRLVSTALGVALLITAPSVFFRKELQAWSHRHAGELSSGAAAALTVVLGAVLGVMVTLSSVGAGAIGMTVLILLYPSLSTARLVGSDIAHAVPLTLIAGMGHWYLGAVKIPMLVSLLCGSIPGIVLGSLCVGQVNERVQRSVLAAVLFIVGWRLV</sequence>
<dbReference type="eggNOG" id="COG0730">
    <property type="taxonomic scope" value="Bacteria"/>
</dbReference>
<dbReference type="Pfam" id="PF01925">
    <property type="entry name" value="TauE"/>
    <property type="match status" value="1"/>
</dbReference>